<keyword evidence="1" id="KW-0732">Signal</keyword>
<organism evidence="2 3">
    <name type="scientific">Stappia albiluteola</name>
    <dbReference type="NCBI Taxonomy" id="2758565"/>
    <lineage>
        <taxon>Bacteria</taxon>
        <taxon>Pseudomonadati</taxon>
        <taxon>Pseudomonadota</taxon>
        <taxon>Alphaproteobacteria</taxon>
        <taxon>Hyphomicrobiales</taxon>
        <taxon>Stappiaceae</taxon>
        <taxon>Stappia</taxon>
    </lineage>
</organism>
<accession>A0A839ACL8</accession>
<evidence type="ECO:0000313" key="3">
    <source>
        <dbReference type="Proteomes" id="UP000541109"/>
    </source>
</evidence>
<dbReference type="RefSeq" id="WP_182162790.1">
    <property type="nucleotide sequence ID" value="NZ_JACFXV010000043.1"/>
</dbReference>
<feature type="chain" id="PRO_5032937840" evidence="1">
    <location>
        <begin position="27"/>
        <end position="234"/>
    </location>
</feature>
<comment type="caution">
    <text evidence="2">The sequence shown here is derived from an EMBL/GenBank/DDBJ whole genome shotgun (WGS) entry which is preliminary data.</text>
</comment>
<dbReference type="PROSITE" id="PS51257">
    <property type="entry name" value="PROKAR_LIPOPROTEIN"/>
    <property type="match status" value="1"/>
</dbReference>
<dbReference type="EMBL" id="JACFXV010000043">
    <property type="protein sequence ID" value="MBA5776409.1"/>
    <property type="molecule type" value="Genomic_DNA"/>
</dbReference>
<proteinExistence type="predicted"/>
<dbReference type="InterPro" id="IPR036465">
    <property type="entry name" value="vWFA_dom_sf"/>
</dbReference>
<keyword evidence="3" id="KW-1185">Reference proteome</keyword>
<dbReference type="AlphaFoldDB" id="A0A839ACL8"/>
<evidence type="ECO:0000256" key="1">
    <source>
        <dbReference type="SAM" id="SignalP"/>
    </source>
</evidence>
<dbReference type="Gene3D" id="3.40.50.410">
    <property type="entry name" value="von Willebrand factor, type A domain"/>
    <property type="match status" value="1"/>
</dbReference>
<gene>
    <name evidence="2" type="ORF">H2509_04625</name>
</gene>
<dbReference type="SUPFAM" id="SSF53300">
    <property type="entry name" value="vWA-like"/>
    <property type="match status" value="1"/>
</dbReference>
<feature type="signal peptide" evidence="1">
    <location>
        <begin position="1"/>
        <end position="26"/>
    </location>
</feature>
<evidence type="ECO:0000313" key="2">
    <source>
        <dbReference type="EMBL" id="MBA5776409.1"/>
    </source>
</evidence>
<dbReference type="Pfam" id="PF06707">
    <property type="entry name" value="DUF1194"/>
    <property type="match status" value="1"/>
</dbReference>
<protein>
    <submittedName>
        <fullName evidence="2">DUF1194 domain-containing protein</fullName>
    </submittedName>
</protein>
<dbReference type="InterPro" id="IPR010607">
    <property type="entry name" value="DUF1194"/>
</dbReference>
<sequence length="234" mass="25404">MTYSTRKAVAIALSAALLGHGGPAAAQSCRLALTLALDASASVDAEEHALQSMGLASALDDSDVRHAILSLGGIWLSAFEWSGRNQQIVHVDWTFLDNHDAIDAVSARFAEVPRQHFEFPTAMGFALGFASVQMRNAPQTCARRVIDVSGDGVNNEGFPPRAAYREFDFDGVTINGLVIKSAEAGAEDYYRAEVLRGPDAFLEVAENYGDYARAMKRKLLREIRGDQVSDLRAR</sequence>
<dbReference type="Proteomes" id="UP000541109">
    <property type="component" value="Unassembled WGS sequence"/>
</dbReference>
<name>A0A839ACL8_9HYPH</name>
<reference evidence="2 3" key="1">
    <citation type="submission" date="2020-07" db="EMBL/GenBank/DDBJ databases">
        <title>Stappia sp., F7233, whole genome shotgun sequencing project.</title>
        <authorList>
            <person name="Jiang S."/>
            <person name="Liu Z.W."/>
            <person name="Du Z.J."/>
        </authorList>
    </citation>
    <scope>NUCLEOTIDE SEQUENCE [LARGE SCALE GENOMIC DNA]</scope>
    <source>
        <strain evidence="2 3">F7233</strain>
    </source>
</reference>